<reference evidence="8 9" key="1">
    <citation type="journal article" date="2018" name="Environ. Microbiol.">
        <title>Isolation and genomic characterization of Novimethylophilus kurashikiensis gen. nov. sp. nov., a new lanthanide-dependent methylotrophic species of Methylophilaceae.</title>
        <authorList>
            <person name="Lv H."/>
            <person name="Sahin N."/>
            <person name="Tani A."/>
        </authorList>
    </citation>
    <scope>NUCLEOTIDE SEQUENCE [LARGE SCALE GENOMIC DNA]</scope>
    <source>
        <strain evidence="8 9">La2-4</strain>
    </source>
</reference>
<dbReference type="GO" id="GO:0016020">
    <property type="term" value="C:membrane"/>
    <property type="evidence" value="ECO:0007669"/>
    <property type="project" value="UniProtKB-SubCell"/>
</dbReference>
<dbReference type="EMBL" id="BDOQ01000008">
    <property type="protein sequence ID" value="GBG14607.1"/>
    <property type="molecule type" value="Genomic_DNA"/>
</dbReference>
<dbReference type="InterPro" id="IPR004846">
    <property type="entry name" value="T2SS/T3SS_dom"/>
</dbReference>
<comment type="similarity">
    <text evidence="4">Belongs to the bacterial secretin family.</text>
</comment>
<accession>A0A2R5F8T2</accession>
<gene>
    <name evidence="8" type="primary">mshL</name>
    <name evidence="8" type="ORF">NMK_2206</name>
</gene>
<proteinExistence type="inferred from homology"/>
<dbReference type="GO" id="GO:0015627">
    <property type="term" value="C:type II protein secretion system complex"/>
    <property type="evidence" value="ECO:0007669"/>
    <property type="project" value="TreeGrafter"/>
</dbReference>
<evidence type="ECO:0000313" key="8">
    <source>
        <dbReference type="EMBL" id="GBG14607.1"/>
    </source>
</evidence>
<comment type="subcellular location">
    <subcellularLocation>
        <location evidence="1">Membrane</location>
    </subcellularLocation>
</comment>
<evidence type="ECO:0000313" key="9">
    <source>
        <dbReference type="Proteomes" id="UP000245081"/>
    </source>
</evidence>
<evidence type="ECO:0000256" key="3">
    <source>
        <dbReference type="ARBA" id="ARBA00023136"/>
    </source>
</evidence>
<evidence type="ECO:0000256" key="4">
    <source>
        <dbReference type="RuleBase" id="RU004003"/>
    </source>
</evidence>
<feature type="chain" id="PRO_5015350356" evidence="6">
    <location>
        <begin position="29"/>
        <end position="507"/>
    </location>
</feature>
<dbReference type="OrthoDB" id="9779724at2"/>
<keyword evidence="3" id="KW-0472">Membrane</keyword>
<evidence type="ECO:0000259" key="7">
    <source>
        <dbReference type="Pfam" id="PF00263"/>
    </source>
</evidence>
<dbReference type="InterPro" id="IPR050810">
    <property type="entry name" value="Bact_Secretion_Sys_Channel"/>
</dbReference>
<sequence length="507" mass="53625">MLAPKRAAGGLILAAILAAMTGCSTMHTQNMPAMEKPKADAAFLNDSGETELQIDWSGDSMFVLKRADAAAKSVPNIKVSGISFSEVGVTDAIRLMAAQAGLTARIEGGVLGGERYGPVSEENLSGTFGEVMEEMADAAGFFWEVKGKTLIIRQDDQFMVSLPPVMLEDNLASMTNTIQYLGGRDVYLDRASRTLTFYANRKGLEQIQRYMDHVRETRSLLVYDTHIFQVDLNDGMSKGINWSQLNMVSNKGLNSVVNPTGSAASSSTTGASTLGNNVLPSGAVGTALAATGIASTGAVTLGIAAQSLSLNILANFLDTQGHVESLSSPQLTMLDGSQGSFRVGKTLTFVSKVGSNTTTGISQVTTETTALRTGLSLQLQGDLYDKTVMTRVKLAIADVTSMDPFTAVGTQLTLPQTQDRDLDVTVRSRPGDMVLLGGIHINNDSKTVSRGGTGFSDSKNRSRSELVLVLKARVIKFVPKKPEPVAAKDSDVKPGSASAPVQTGNSN</sequence>
<dbReference type="RefSeq" id="WP_109015797.1">
    <property type="nucleotide sequence ID" value="NZ_BDOQ01000008.1"/>
</dbReference>
<evidence type="ECO:0000256" key="2">
    <source>
        <dbReference type="ARBA" id="ARBA00022729"/>
    </source>
</evidence>
<feature type="signal peptide" evidence="6">
    <location>
        <begin position="1"/>
        <end position="28"/>
    </location>
</feature>
<dbReference type="Proteomes" id="UP000245081">
    <property type="component" value="Unassembled WGS sequence"/>
</dbReference>
<evidence type="ECO:0000256" key="5">
    <source>
        <dbReference type="SAM" id="MobiDB-lite"/>
    </source>
</evidence>
<evidence type="ECO:0000256" key="6">
    <source>
        <dbReference type="SAM" id="SignalP"/>
    </source>
</evidence>
<protein>
    <submittedName>
        <fullName evidence="8">MSHA biogenesis protein MshL</fullName>
    </submittedName>
</protein>
<dbReference type="Pfam" id="PF00263">
    <property type="entry name" value="Secretin"/>
    <property type="match status" value="1"/>
</dbReference>
<dbReference type="PROSITE" id="PS51257">
    <property type="entry name" value="PROKAR_LIPOPROTEIN"/>
    <property type="match status" value="1"/>
</dbReference>
<comment type="caution">
    <text evidence="8">The sequence shown here is derived from an EMBL/GenBank/DDBJ whole genome shotgun (WGS) entry which is preliminary data.</text>
</comment>
<keyword evidence="9" id="KW-1185">Reference proteome</keyword>
<dbReference type="PANTHER" id="PTHR30332:SF24">
    <property type="entry name" value="SECRETIN GSPD-RELATED"/>
    <property type="match status" value="1"/>
</dbReference>
<dbReference type="GO" id="GO:0009306">
    <property type="term" value="P:protein secretion"/>
    <property type="evidence" value="ECO:0007669"/>
    <property type="project" value="InterPro"/>
</dbReference>
<evidence type="ECO:0000256" key="1">
    <source>
        <dbReference type="ARBA" id="ARBA00004370"/>
    </source>
</evidence>
<feature type="compositionally biased region" description="Basic and acidic residues" evidence="5">
    <location>
        <begin position="483"/>
        <end position="492"/>
    </location>
</feature>
<feature type="domain" description="Type II/III secretion system secretin-like" evidence="7">
    <location>
        <begin position="317"/>
        <end position="475"/>
    </location>
</feature>
<dbReference type="AlphaFoldDB" id="A0A2R5F8T2"/>
<dbReference type="PANTHER" id="PTHR30332">
    <property type="entry name" value="PROBABLE GENERAL SECRETION PATHWAY PROTEIN D"/>
    <property type="match status" value="1"/>
</dbReference>
<feature type="region of interest" description="Disordered" evidence="5">
    <location>
        <begin position="483"/>
        <end position="507"/>
    </location>
</feature>
<organism evidence="8 9">
    <name type="scientific">Novimethylophilus kurashikiensis</name>
    <dbReference type="NCBI Taxonomy" id="1825523"/>
    <lineage>
        <taxon>Bacteria</taxon>
        <taxon>Pseudomonadati</taxon>
        <taxon>Pseudomonadota</taxon>
        <taxon>Betaproteobacteria</taxon>
        <taxon>Nitrosomonadales</taxon>
        <taxon>Methylophilaceae</taxon>
        <taxon>Novimethylophilus</taxon>
    </lineage>
</organism>
<keyword evidence="2 6" id="KW-0732">Signal</keyword>
<name>A0A2R5F8T2_9PROT</name>